<gene>
    <name evidence="1" type="ORF">BEH_26100</name>
</gene>
<dbReference type="AlphaFoldDB" id="A0A2L1FFK2"/>
<organism evidence="1 2">
    <name type="scientific">Priestia filamentosa</name>
    <dbReference type="NCBI Taxonomy" id="1402861"/>
    <lineage>
        <taxon>Bacteria</taxon>
        <taxon>Bacillati</taxon>
        <taxon>Bacillota</taxon>
        <taxon>Bacilli</taxon>
        <taxon>Bacillales</taxon>
        <taxon>Bacillaceae</taxon>
        <taxon>Priestia</taxon>
    </lineage>
</organism>
<protein>
    <submittedName>
        <fullName evidence="1">Replication protein</fullName>
    </submittedName>
</protein>
<name>A0A2L1FFK2_9BACI</name>
<dbReference type="InterPro" id="IPR038128">
    <property type="entry name" value="Gamma_PGA_hydro_sf"/>
</dbReference>
<proteinExistence type="predicted"/>
<keyword evidence="1" id="KW-0614">Plasmid</keyword>
<dbReference type="RefSeq" id="WP_046218478.1">
    <property type="nucleotide sequence ID" value="NZ_CP015327.1"/>
</dbReference>
<dbReference type="OrthoDB" id="7721587at2"/>
<dbReference type="Pfam" id="PF05908">
    <property type="entry name" value="Gamma_PGA_hydro"/>
    <property type="match status" value="1"/>
</dbReference>
<sequence length="204" mass="22207">MVDTYGNFKELAENEVYGVDYQIRTDVKQSKSIAIAIHGGGIEGGTSELALGLAYRLSCTSYLFEGIKSSGNSVLHITSTNFDEPLALELISNSDYCISFHGYGDLTGKHTKIGGADSELKLKAYKSLTEAKFSAEILPGEDPLSGSDPGNIANKTTRGMGLQLELSTDLRKSFFTDFTIIGREGSETEEFYQYIDALLIACRQ</sequence>
<geneLocation type="plasmid" evidence="2">
    <name>pbeh5</name>
</geneLocation>
<keyword evidence="2" id="KW-1185">Reference proteome</keyword>
<dbReference type="InterPro" id="IPR008585">
    <property type="entry name" value="Gamma_PGA_hydro"/>
</dbReference>
<accession>A0A2S1M0D6</accession>
<dbReference type="KEGG" id="beo:BEH_26100"/>
<accession>A0A2L1FFK2</accession>
<evidence type="ECO:0000313" key="1">
    <source>
        <dbReference type="EMBL" id="AWG44830.1"/>
    </source>
</evidence>
<dbReference type="EMBL" id="CP015327">
    <property type="protein sequence ID" value="AWG44830.1"/>
    <property type="molecule type" value="Genomic_DNA"/>
</dbReference>
<reference evidence="1 2" key="1">
    <citation type="journal article" date="2015" name="PLoS ONE">
        <title>Genome Sequence of Bacillus endophyticus and Analysis of Its Companion Mechanism in the Ketogulonigenium vulgare-Bacillus Strain Consortium.</title>
        <authorList>
            <person name="Jia N."/>
            <person name="Du J."/>
            <person name="Ding M.Z."/>
            <person name="Gao F."/>
            <person name="Yuan Y.J."/>
        </authorList>
    </citation>
    <scope>NUCLEOTIDE SEQUENCE [LARGE SCALE GENOMIC DNA]</scope>
    <source>
        <strain evidence="1 2">Hbe603</strain>
        <plasmid evidence="2">pbeh5</plasmid>
    </source>
</reference>
<dbReference type="Proteomes" id="UP000036202">
    <property type="component" value="Plasmid pbeh5"/>
</dbReference>
<dbReference type="Gene3D" id="3.40.630.100">
    <property type="entry name" value="Poly-gamma-glutamate hydrolase, zinc-binding motif"/>
    <property type="match status" value="1"/>
</dbReference>
<evidence type="ECO:0000313" key="2">
    <source>
        <dbReference type="Proteomes" id="UP000036202"/>
    </source>
</evidence>